<dbReference type="GO" id="GO:0003697">
    <property type="term" value="F:single-stranded DNA binding"/>
    <property type="evidence" value="ECO:0007669"/>
    <property type="project" value="TreeGrafter"/>
</dbReference>
<dbReference type="GO" id="GO:0006289">
    <property type="term" value="P:nucleotide-excision repair"/>
    <property type="evidence" value="ECO:0007669"/>
    <property type="project" value="TreeGrafter"/>
</dbReference>
<dbReference type="GO" id="GO:0005662">
    <property type="term" value="C:DNA replication factor A complex"/>
    <property type="evidence" value="ECO:0007669"/>
    <property type="project" value="TreeGrafter"/>
</dbReference>
<comment type="similarity">
    <text evidence="2">Belongs to the replication factor A protein 3 family.</text>
</comment>
<organism evidence="4 5">
    <name type="scientific">Mycena belliarum</name>
    <dbReference type="NCBI Taxonomy" id="1033014"/>
    <lineage>
        <taxon>Eukaryota</taxon>
        <taxon>Fungi</taxon>
        <taxon>Dikarya</taxon>
        <taxon>Basidiomycota</taxon>
        <taxon>Agaricomycotina</taxon>
        <taxon>Agaricomycetes</taxon>
        <taxon>Agaricomycetidae</taxon>
        <taxon>Agaricales</taxon>
        <taxon>Marasmiineae</taxon>
        <taxon>Mycenaceae</taxon>
        <taxon>Mycena</taxon>
    </lineage>
</organism>
<dbReference type="GO" id="GO:0000724">
    <property type="term" value="P:double-strand break repair via homologous recombination"/>
    <property type="evidence" value="ECO:0007669"/>
    <property type="project" value="TreeGrafter"/>
</dbReference>
<protein>
    <submittedName>
        <fullName evidence="4">Replication factor A protein 3</fullName>
    </submittedName>
</protein>
<dbReference type="GO" id="GO:0006298">
    <property type="term" value="P:mismatch repair"/>
    <property type="evidence" value="ECO:0007669"/>
    <property type="project" value="TreeGrafter"/>
</dbReference>
<evidence type="ECO:0000256" key="3">
    <source>
        <dbReference type="ARBA" id="ARBA00023242"/>
    </source>
</evidence>
<dbReference type="PANTHER" id="PTHR15114:SF1">
    <property type="entry name" value="REPLICATION PROTEIN A 14 KDA SUBUNIT"/>
    <property type="match status" value="1"/>
</dbReference>
<name>A0AAD6TN56_9AGAR</name>
<dbReference type="GO" id="GO:0035861">
    <property type="term" value="C:site of double-strand break"/>
    <property type="evidence" value="ECO:0007669"/>
    <property type="project" value="TreeGrafter"/>
</dbReference>
<dbReference type="AlphaFoldDB" id="A0AAD6TN56"/>
<accession>A0AAD6TN56</accession>
<dbReference type="SUPFAM" id="SSF50249">
    <property type="entry name" value="Nucleic acid-binding proteins"/>
    <property type="match status" value="1"/>
</dbReference>
<dbReference type="CDD" id="cd04479">
    <property type="entry name" value="RPA3"/>
    <property type="match status" value="1"/>
</dbReference>
<keyword evidence="3" id="KW-0539">Nucleus</keyword>
<dbReference type="Pfam" id="PF08661">
    <property type="entry name" value="Rep_fac-A_3"/>
    <property type="match status" value="1"/>
</dbReference>
<dbReference type="PANTHER" id="PTHR15114">
    <property type="entry name" value="REPLICATION PROTEIN A3"/>
    <property type="match status" value="1"/>
</dbReference>
<dbReference type="InterPro" id="IPR012340">
    <property type="entry name" value="NA-bd_OB-fold"/>
</dbReference>
<evidence type="ECO:0000256" key="2">
    <source>
        <dbReference type="ARBA" id="ARBA00009761"/>
    </source>
</evidence>
<keyword evidence="5" id="KW-1185">Reference proteome</keyword>
<comment type="subcellular location">
    <subcellularLocation>
        <location evidence="1">Nucleus</location>
    </subcellularLocation>
</comment>
<dbReference type="GO" id="GO:0006260">
    <property type="term" value="P:DNA replication"/>
    <property type="evidence" value="ECO:0007669"/>
    <property type="project" value="InterPro"/>
</dbReference>
<dbReference type="GO" id="GO:0003684">
    <property type="term" value="F:damaged DNA binding"/>
    <property type="evidence" value="ECO:0007669"/>
    <property type="project" value="TreeGrafter"/>
</dbReference>
<dbReference type="Proteomes" id="UP001222325">
    <property type="component" value="Unassembled WGS sequence"/>
</dbReference>
<evidence type="ECO:0000256" key="1">
    <source>
        <dbReference type="ARBA" id="ARBA00004123"/>
    </source>
</evidence>
<reference evidence="4" key="1">
    <citation type="submission" date="2023-03" db="EMBL/GenBank/DDBJ databases">
        <title>Massive genome expansion in bonnet fungi (Mycena s.s.) driven by repeated elements and novel gene families across ecological guilds.</title>
        <authorList>
            <consortium name="Lawrence Berkeley National Laboratory"/>
            <person name="Harder C.B."/>
            <person name="Miyauchi S."/>
            <person name="Viragh M."/>
            <person name="Kuo A."/>
            <person name="Thoen E."/>
            <person name="Andreopoulos B."/>
            <person name="Lu D."/>
            <person name="Skrede I."/>
            <person name="Drula E."/>
            <person name="Henrissat B."/>
            <person name="Morin E."/>
            <person name="Kohler A."/>
            <person name="Barry K."/>
            <person name="LaButti K."/>
            <person name="Morin E."/>
            <person name="Salamov A."/>
            <person name="Lipzen A."/>
            <person name="Mereny Z."/>
            <person name="Hegedus B."/>
            <person name="Baldrian P."/>
            <person name="Stursova M."/>
            <person name="Weitz H."/>
            <person name="Taylor A."/>
            <person name="Grigoriev I.V."/>
            <person name="Nagy L.G."/>
            <person name="Martin F."/>
            <person name="Kauserud H."/>
        </authorList>
    </citation>
    <scope>NUCLEOTIDE SEQUENCE</scope>
    <source>
        <strain evidence="4">CBHHK173m</strain>
    </source>
</reference>
<dbReference type="InterPro" id="IPR013970">
    <property type="entry name" value="Rfa2"/>
</dbReference>
<proteinExistence type="inferred from homology"/>
<evidence type="ECO:0000313" key="5">
    <source>
        <dbReference type="Proteomes" id="UP001222325"/>
    </source>
</evidence>
<dbReference type="GO" id="GO:0006284">
    <property type="term" value="P:base-excision repair"/>
    <property type="evidence" value="ECO:0007669"/>
    <property type="project" value="TreeGrafter"/>
</dbReference>
<evidence type="ECO:0000313" key="4">
    <source>
        <dbReference type="EMBL" id="KAJ7073520.1"/>
    </source>
</evidence>
<comment type="caution">
    <text evidence="4">The sequence shown here is derived from an EMBL/GenBank/DDBJ whole genome shotgun (WGS) entry which is preliminary data.</text>
</comment>
<gene>
    <name evidence="4" type="ORF">B0H15DRAFT_917443</name>
</gene>
<dbReference type="EMBL" id="JARJCN010000111">
    <property type="protein sequence ID" value="KAJ7073520.1"/>
    <property type="molecule type" value="Genomic_DNA"/>
</dbReference>
<dbReference type="Gene3D" id="2.40.50.140">
    <property type="entry name" value="Nucleic acid-binding proteins"/>
    <property type="match status" value="1"/>
</dbReference>
<sequence length="121" mass="13210">MSDSLTSTRVNSALLPRFTGKNVRLACRPLKARLTFMGSTATVVACDGGEVTVTLLPNTHMAPDNYYEVIGSVVNPTTIKLFQCIPLGSDLDMKLIDDTVKLIHDPRFFSKMFTSEGTPEA</sequence>